<dbReference type="EMBL" id="PZQS01000013">
    <property type="protein sequence ID" value="PVD19245.1"/>
    <property type="molecule type" value="Genomic_DNA"/>
</dbReference>
<evidence type="ECO:0008006" key="14">
    <source>
        <dbReference type="Google" id="ProtNLM"/>
    </source>
</evidence>
<evidence type="ECO:0000256" key="10">
    <source>
        <dbReference type="SAM" id="Coils"/>
    </source>
</evidence>
<reference evidence="12 13" key="1">
    <citation type="submission" date="2018-04" db="EMBL/GenBank/DDBJ databases">
        <title>The genome of golden apple snail Pomacea canaliculata provides insight into stress tolerance and invasive adaptation.</title>
        <authorList>
            <person name="Liu C."/>
            <person name="Liu B."/>
            <person name="Ren Y."/>
            <person name="Zhang Y."/>
            <person name="Wang H."/>
            <person name="Li S."/>
            <person name="Jiang F."/>
            <person name="Yin L."/>
            <person name="Zhang G."/>
            <person name="Qian W."/>
            <person name="Fan W."/>
        </authorList>
    </citation>
    <scope>NUCLEOTIDE SEQUENCE [LARGE SCALE GENOMIC DNA]</scope>
    <source>
        <strain evidence="12">SZHN2017</strain>
        <tissue evidence="12">Muscle</tissue>
    </source>
</reference>
<keyword evidence="8" id="KW-0472">Membrane</keyword>
<dbReference type="AlphaFoldDB" id="A0A2T7NDM3"/>
<name>A0A2T7NDM3_POMCA</name>
<dbReference type="OrthoDB" id="427456at2759"/>
<dbReference type="InterPro" id="IPR027359">
    <property type="entry name" value="Volt_channel_dom_sf"/>
</dbReference>
<dbReference type="Proteomes" id="UP000245119">
    <property type="component" value="Linkage Group LG13"/>
</dbReference>
<feature type="region of interest" description="Disordered" evidence="11">
    <location>
        <begin position="170"/>
        <end position="278"/>
    </location>
</feature>
<dbReference type="Gene3D" id="1.20.120.350">
    <property type="entry name" value="Voltage-gated potassium channels. Chain C"/>
    <property type="match status" value="1"/>
</dbReference>
<evidence type="ECO:0000256" key="9">
    <source>
        <dbReference type="ARBA" id="ARBA00023303"/>
    </source>
</evidence>
<evidence type="ECO:0000256" key="6">
    <source>
        <dbReference type="ARBA" id="ARBA00022989"/>
    </source>
</evidence>
<evidence type="ECO:0000256" key="8">
    <source>
        <dbReference type="ARBA" id="ARBA00023136"/>
    </source>
</evidence>
<evidence type="ECO:0000313" key="13">
    <source>
        <dbReference type="Proteomes" id="UP000245119"/>
    </source>
</evidence>
<dbReference type="GO" id="GO:0005886">
    <property type="term" value="C:plasma membrane"/>
    <property type="evidence" value="ECO:0007669"/>
    <property type="project" value="UniProtKB-SubCell"/>
</dbReference>
<keyword evidence="13" id="KW-1185">Reference proteome</keyword>
<keyword evidence="6" id="KW-1133">Transmembrane helix</keyword>
<feature type="compositionally biased region" description="Polar residues" evidence="11">
    <location>
        <begin position="248"/>
        <end position="257"/>
    </location>
</feature>
<keyword evidence="9" id="KW-0407">Ion channel</keyword>
<feature type="compositionally biased region" description="Basic and acidic residues" evidence="11">
    <location>
        <begin position="230"/>
        <end position="247"/>
    </location>
</feature>
<dbReference type="GO" id="GO:0034702">
    <property type="term" value="C:monoatomic ion channel complex"/>
    <property type="evidence" value="ECO:0007669"/>
    <property type="project" value="UniProtKB-KW"/>
</dbReference>
<dbReference type="GO" id="GO:0030171">
    <property type="term" value="F:voltage-gated proton channel activity"/>
    <property type="evidence" value="ECO:0007669"/>
    <property type="project" value="InterPro"/>
</dbReference>
<dbReference type="PANTHER" id="PTHR46480:SF1">
    <property type="entry name" value="VOLTAGE-GATED HYDROGEN CHANNEL 1"/>
    <property type="match status" value="1"/>
</dbReference>
<accession>A0A2T7NDM3</accession>
<keyword evidence="5" id="KW-0851">Voltage-gated channel</keyword>
<protein>
    <recommendedName>
        <fullName evidence="14">Voltage-gated hydrogen channel 1</fullName>
    </recommendedName>
</protein>
<evidence type="ECO:0000256" key="5">
    <source>
        <dbReference type="ARBA" id="ARBA00022882"/>
    </source>
</evidence>
<feature type="compositionally biased region" description="Basic and acidic residues" evidence="11">
    <location>
        <begin position="183"/>
        <end position="203"/>
    </location>
</feature>
<evidence type="ECO:0000256" key="4">
    <source>
        <dbReference type="ARBA" id="ARBA00022692"/>
    </source>
</evidence>
<comment type="subcellular location">
    <subcellularLocation>
        <location evidence="1">Cell membrane</location>
        <topology evidence="1">Multi-pass membrane protein</topology>
    </subcellularLocation>
</comment>
<keyword evidence="2" id="KW-0813">Transport</keyword>
<evidence type="ECO:0000256" key="1">
    <source>
        <dbReference type="ARBA" id="ARBA00004651"/>
    </source>
</evidence>
<comment type="caution">
    <text evidence="12">The sequence shown here is derived from an EMBL/GenBank/DDBJ whole genome shotgun (WGS) entry which is preliminary data.</text>
</comment>
<evidence type="ECO:0000313" key="12">
    <source>
        <dbReference type="EMBL" id="PVD19245.1"/>
    </source>
</evidence>
<sequence length="494" mass="55393">MSVAPLQILLKMAAFRLKFFLNHWQVLDMLIVFATMVVEVAFDVEQTTPELEAATYIVIFRLWRLPHTCNIKAKAVQRSLEQEIEVWKAGKIKLDDKCNNLEMKNNKQKEKTDRLESELASLKAEMKAKHVSAHSNTTGAAPSSNAHIPLDMVDGLSSGRLVARHSLLPEDTFTHAQSQNKNKFSDREKLRAEEDDGKHNDRHEEDEDRGDRRKGRYFRSGSESSLSCHAMEHEVHVQIEDRPEVRTESSGYTSSPESTRRFPLQTTPERGRGQPHDRAALVTGEQHERDVAYDNEGYRWDEADGDVEITGVLVHEIDGVKTYRSAVDAMAPSSRDVLQYKDLLTLHLSGRYPYDILVSGRAAAREDHSPTRQHQSLWSPAVLLGDATGSMPGRAFCGATVRDHTRQDLPCSLRLVCLLTFTLSSCQHNLPPGRCHSPVPTDIMHIALLTMQKESLSTCILKPLSWPPSPSQGCCCVPDTGNLQGTQEVKDVAM</sequence>
<keyword evidence="3" id="KW-1003">Cell membrane</keyword>
<dbReference type="PANTHER" id="PTHR46480">
    <property type="entry name" value="F20B24.22"/>
    <property type="match status" value="1"/>
</dbReference>
<evidence type="ECO:0000256" key="7">
    <source>
        <dbReference type="ARBA" id="ARBA00023065"/>
    </source>
</evidence>
<feature type="compositionally biased region" description="Basic and acidic residues" evidence="11">
    <location>
        <begin position="269"/>
        <end position="278"/>
    </location>
</feature>
<organism evidence="12 13">
    <name type="scientific">Pomacea canaliculata</name>
    <name type="common">Golden apple snail</name>
    <dbReference type="NCBI Taxonomy" id="400727"/>
    <lineage>
        <taxon>Eukaryota</taxon>
        <taxon>Metazoa</taxon>
        <taxon>Spiralia</taxon>
        <taxon>Lophotrochozoa</taxon>
        <taxon>Mollusca</taxon>
        <taxon>Gastropoda</taxon>
        <taxon>Caenogastropoda</taxon>
        <taxon>Architaenioglossa</taxon>
        <taxon>Ampullarioidea</taxon>
        <taxon>Ampullariidae</taxon>
        <taxon>Pomacea</taxon>
    </lineage>
</organism>
<keyword evidence="10" id="KW-0175">Coiled coil</keyword>
<evidence type="ECO:0000256" key="3">
    <source>
        <dbReference type="ARBA" id="ARBA00022475"/>
    </source>
</evidence>
<keyword evidence="4" id="KW-0812">Transmembrane</keyword>
<proteinExistence type="predicted"/>
<feature type="coiled-coil region" evidence="10">
    <location>
        <begin position="91"/>
        <end position="125"/>
    </location>
</feature>
<evidence type="ECO:0000256" key="11">
    <source>
        <dbReference type="SAM" id="MobiDB-lite"/>
    </source>
</evidence>
<gene>
    <name evidence="12" type="ORF">C0Q70_19731</name>
</gene>
<evidence type="ECO:0000256" key="2">
    <source>
        <dbReference type="ARBA" id="ARBA00022448"/>
    </source>
</evidence>
<dbReference type="InterPro" id="IPR031846">
    <property type="entry name" value="Hvcn1"/>
</dbReference>
<keyword evidence="7" id="KW-0406">Ion transport</keyword>